<dbReference type="SUPFAM" id="SSF51735">
    <property type="entry name" value="NAD(P)-binding Rossmann-fold domains"/>
    <property type="match status" value="1"/>
</dbReference>
<gene>
    <name evidence="2" type="ORF">METZ01_LOCUS82288</name>
</gene>
<feature type="domain" description="NAD-dependent epimerase/dehydratase" evidence="1">
    <location>
        <begin position="1"/>
        <end position="152"/>
    </location>
</feature>
<name>A0A381UN84_9ZZZZ</name>
<protein>
    <recommendedName>
        <fullName evidence="1">NAD-dependent epimerase/dehydratase domain-containing protein</fullName>
    </recommendedName>
</protein>
<dbReference type="Pfam" id="PF01370">
    <property type="entry name" value="Epimerase"/>
    <property type="match status" value="1"/>
</dbReference>
<dbReference type="EMBL" id="UINC01006754">
    <property type="protein sequence ID" value="SVA29434.1"/>
    <property type="molecule type" value="Genomic_DNA"/>
</dbReference>
<proteinExistence type="predicted"/>
<accession>A0A381UN84</accession>
<dbReference type="Gene3D" id="3.40.50.720">
    <property type="entry name" value="NAD(P)-binding Rossmann-like Domain"/>
    <property type="match status" value="1"/>
</dbReference>
<sequence length="240" mass="26781">MLGPHVVKALEDVHQLRLTDIKDAPETAHEYVQLDVANLDAVITAAKGMDAIVNLSVLRPDRKIAFDVNSRGCYNVMAAALKNGIKRVVNTGPHFTIAGPSYENFDYDINSEIPPRSGTGLYAHTKSLGQEICRVFAANNDLYVITLLFYHFLESGKFISGSPTSDTGFVPFSVTWEDAARVFPPALDIPLENLPTRSEIFNVLCDLPHGQFSNEKTKRILGWMPTDDLQRYWRKSPPFN</sequence>
<dbReference type="InterPro" id="IPR036291">
    <property type="entry name" value="NAD(P)-bd_dom_sf"/>
</dbReference>
<evidence type="ECO:0000259" key="1">
    <source>
        <dbReference type="Pfam" id="PF01370"/>
    </source>
</evidence>
<evidence type="ECO:0000313" key="2">
    <source>
        <dbReference type="EMBL" id="SVA29434.1"/>
    </source>
</evidence>
<dbReference type="InterPro" id="IPR001509">
    <property type="entry name" value="Epimerase_deHydtase"/>
</dbReference>
<organism evidence="2">
    <name type="scientific">marine metagenome</name>
    <dbReference type="NCBI Taxonomy" id="408172"/>
    <lineage>
        <taxon>unclassified sequences</taxon>
        <taxon>metagenomes</taxon>
        <taxon>ecological metagenomes</taxon>
    </lineage>
</organism>
<reference evidence="2" key="1">
    <citation type="submission" date="2018-05" db="EMBL/GenBank/DDBJ databases">
        <authorList>
            <person name="Lanie J.A."/>
            <person name="Ng W.-L."/>
            <person name="Kazmierczak K.M."/>
            <person name="Andrzejewski T.M."/>
            <person name="Davidsen T.M."/>
            <person name="Wayne K.J."/>
            <person name="Tettelin H."/>
            <person name="Glass J.I."/>
            <person name="Rusch D."/>
            <person name="Podicherti R."/>
            <person name="Tsui H.-C.T."/>
            <person name="Winkler M.E."/>
        </authorList>
    </citation>
    <scope>NUCLEOTIDE SEQUENCE</scope>
</reference>
<dbReference type="AlphaFoldDB" id="A0A381UN84"/>